<feature type="transmembrane region" description="Helical" evidence="1">
    <location>
        <begin position="136"/>
        <end position="159"/>
    </location>
</feature>
<keyword evidence="1" id="KW-0472">Membrane</keyword>
<dbReference type="InterPro" id="IPR053018">
    <property type="entry name" value="Elsinochrome_Biosynth-Asso"/>
</dbReference>
<keyword evidence="1" id="KW-0812">Transmembrane</keyword>
<organism evidence="2 3">
    <name type="scientific">Penicillium concentricum</name>
    <dbReference type="NCBI Taxonomy" id="293559"/>
    <lineage>
        <taxon>Eukaryota</taxon>
        <taxon>Fungi</taxon>
        <taxon>Dikarya</taxon>
        <taxon>Ascomycota</taxon>
        <taxon>Pezizomycotina</taxon>
        <taxon>Eurotiomycetes</taxon>
        <taxon>Eurotiomycetidae</taxon>
        <taxon>Eurotiales</taxon>
        <taxon>Aspergillaceae</taxon>
        <taxon>Penicillium</taxon>
    </lineage>
</organism>
<feature type="transmembrane region" description="Helical" evidence="1">
    <location>
        <begin position="544"/>
        <end position="562"/>
    </location>
</feature>
<gene>
    <name evidence="2" type="ORF">N7517_010738</name>
</gene>
<proteinExistence type="predicted"/>
<evidence type="ECO:0000313" key="3">
    <source>
        <dbReference type="Proteomes" id="UP001147752"/>
    </source>
</evidence>
<reference evidence="2" key="2">
    <citation type="journal article" date="2023" name="IMA Fungus">
        <title>Comparative genomic study of the Penicillium genus elucidates a diverse pangenome and 15 lateral gene transfer events.</title>
        <authorList>
            <person name="Petersen C."/>
            <person name="Sorensen T."/>
            <person name="Nielsen M.R."/>
            <person name="Sondergaard T.E."/>
            <person name="Sorensen J.L."/>
            <person name="Fitzpatrick D.A."/>
            <person name="Frisvad J.C."/>
            <person name="Nielsen K.L."/>
        </authorList>
    </citation>
    <scope>NUCLEOTIDE SEQUENCE</scope>
    <source>
        <strain evidence="2">IBT 3081</strain>
    </source>
</reference>
<comment type="caution">
    <text evidence="2">The sequence shown here is derived from an EMBL/GenBank/DDBJ whole genome shotgun (WGS) entry which is preliminary data.</text>
</comment>
<evidence type="ECO:0000256" key="1">
    <source>
        <dbReference type="SAM" id="Phobius"/>
    </source>
</evidence>
<accession>A0A9W9RBC0</accession>
<feature type="transmembrane region" description="Helical" evidence="1">
    <location>
        <begin position="26"/>
        <end position="48"/>
    </location>
</feature>
<dbReference type="OrthoDB" id="5427664at2759"/>
<name>A0A9W9RBC0_9EURO</name>
<keyword evidence="3" id="KW-1185">Reference proteome</keyword>
<dbReference type="EMBL" id="JAPZBT010000006">
    <property type="protein sequence ID" value="KAJ5356129.1"/>
    <property type="molecule type" value="Genomic_DNA"/>
</dbReference>
<feature type="transmembrane region" description="Helical" evidence="1">
    <location>
        <begin position="568"/>
        <end position="590"/>
    </location>
</feature>
<keyword evidence="1" id="KW-1133">Transmembrane helix</keyword>
<dbReference type="GeneID" id="81467644"/>
<reference evidence="2" key="1">
    <citation type="submission" date="2022-12" db="EMBL/GenBank/DDBJ databases">
        <authorList>
            <person name="Petersen C."/>
        </authorList>
    </citation>
    <scope>NUCLEOTIDE SEQUENCE</scope>
    <source>
        <strain evidence="2">IBT 3081</strain>
    </source>
</reference>
<sequence>MPSQYNCLQPQPPLSADADITGRGVIANYVATAAIAVLLIIIYFFVVYEPALDPFRKTDQDPLDESFRPKPIDRMILRTVRHIPKRLMGARKVNINARVENGFIECILAMSDLQVVTGISILISGYAQLPQGLSSFHWMVIVDLAWFSCLTHLACLTLLRNHLYNHSLQRIWRLLCMAILIILLTVALSFTGGYDWTAFEEWGWKSQVALNMIDPAMCHLSPNSRSSMAYYGMIFSILLIVFGFVVRIIKLHKTISVEVWEKATAKLSMQVSHLSSTTFAWCCLNSSPKSLKRTLIYRPLLTTLLVARLFLDGWSSMFFEVWWLIFSFIWGTIRLFGVLAAIQATVYLDHPTHGTSRPYKVAQDSDERDSDWEFGQVVALVLLLAPLITIIKYFNHGTPYTFNAPKVTDGILLDGKQAPDSPEVVTGCSDDTTCILSSHSASQSICLTIPPFTHETSSQPDNSNSSKWDDHTQTLGAAIIYFMLMCAFILITLSMTRGTGNPLKYWKELYLPVVIALIGLWGVVLFSLTIELDLSYMPLWAQRLIHLVNILFFLSSATSSPFRGDPLGYFLFLISAVVFYILYAVFYRILESISSRTSG</sequence>
<dbReference type="Proteomes" id="UP001147752">
    <property type="component" value="Unassembled WGS sequence"/>
</dbReference>
<feature type="transmembrane region" description="Helical" evidence="1">
    <location>
        <begin position="171"/>
        <end position="194"/>
    </location>
</feature>
<dbReference type="AlphaFoldDB" id="A0A9W9RBC0"/>
<feature type="transmembrane region" description="Helical" evidence="1">
    <location>
        <begin position="229"/>
        <end position="249"/>
    </location>
</feature>
<feature type="transmembrane region" description="Helical" evidence="1">
    <location>
        <begin position="475"/>
        <end position="497"/>
    </location>
</feature>
<dbReference type="PANTHER" id="PTHR37577">
    <property type="entry name" value="INTEGRAL MEMBRANE PROTEIN"/>
    <property type="match status" value="1"/>
</dbReference>
<evidence type="ECO:0000313" key="2">
    <source>
        <dbReference type="EMBL" id="KAJ5356129.1"/>
    </source>
</evidence>
<dbReference type="PANTHER" id="PTHR37577:SF1">
    <property type="entry name" value="INTEGRAL MEMBRANE PROTEIN"/>
    <property type="match status" value="1"/>
</dbReference>
<feature type="transmembrane region" description="Helical" evidence="1">
    <location>
        <begin position="102"/>
        <end position="124"/>
    </location>
</feature>
<feature type="transmembrane region" description="Helical" evidence="1">
    <location>
        <begin position="323"/>
        <end position="348"/>
    </location>
</feature>
<feature type="transmembrane region" description="Helical" evidence="1">
    <location>
        <begin position="509"/>
        <end position="532"/>
    </location>
</feature>
<dbReference type="RefSeq" id="XP_056574276.1">
    <property type="nucleotide sequence ID" value="XM_056728461.1"/>
</dbReference>
<protein>
    <submittedName>
        <fullName evidence="2">Uncharacterized protein</fullName>
    </submittedName>
</protein>